<reference evidence="2 3" key="1">
    <citation type="journal article" date="2017" name="Chemistry">
        <title>Isolation, Biosynthesis and Chemical Modifications of Rubterolones A-F: Rare Tropolone Alkaloids from Actinomadura sp. 5-2.</title>
        <authorList>
            <person name="Guo H."/>
            <person name="Benndorf R."/>
            <person name="Leichnitz D."/>
            <person name="Klassen J.L."/>
            <person name="Vollmers J."/>
            <person name="Gorls H."/>
            <person name="Steinacker M."/>
            <person name="Weigel C."/>
            <person name="Dahse H.M."/>
            <person name="Kaster A.K."/>
            <person name="de Beer Z.W."/>
            <person name="Poulsen M."/>
            <person name="Beemelmanns C."/>
        </authorList>
    </citation>
    <scope>NUCLEOTIDE SEQUENCE [LARGE SCALE GENOMIC DNA]</scope>
    <source>
        <strain evidence="2 3">5-2</strain>
    </source>
</reference>
<name>A0A2P4UQF9_9ACTN</name>
<sequence length="57" mass="6320">MPSSIPTRRESGRKQVRSHSLRALAVAARMERQHGHEAPPGDRRTEAPHERRAAGAV</sequence>
<evidence type="ECO:0000256" key="1">
    <source>
        <dbReference type="SAM" id="MobiDB-lite"/>
    </source>
</evidence>
<keyword evidence="3" id="KW-1185">Reference proteome</keyword>
<feature type="compositionally biased region" description="Basic and acidic residues" evidence="1">
    <location>
        <begin position="29"/>
        <end position="57"/>
    </location>
</feature>
<feature type="region of interest" description="Disordered" evidence="1">
    <location>
        <begin position="28"/>
        <end position="57"/>
    </location>
</feature>
<dbReference type="EMBL" id="MTBP01000001">
    <property type="protein sequence ID" value="POM27280.1"/>
    <property type="molecule type" value="Genomic_DNA"/>
</dbReference>
<accession>A0A2P4UQF9</accession>
<comment type="caution">
    <text evidence="2">The sequence shown here is derived from an EMBL/GenBank/DDBJ whole genome shotgun (WGS) entry which is preliminary data.</text>
</comment>
<dbReference type="Proteomes" id="UP000242367">
    <property type="component" value="Unassembled WGS sequence"/>
</dbReference>
<dbReference type="AlphaFoldDB" id="A0A2P4UQF9"/>
<evidence type="ECO:0000313" key="3">
    <source>
        <dbReference type="Proteomes" id="UP000242367"/>
    </source>
</evidence>
<organism evidence="2 3">
    <name type="scientific">Actinomadura rubteroloni</name>
    <dbReference type="NCBI Taxonomy" id="1926885"/>
    <lineage>
        <taxon>Bacteria</taxon>
        <taxon>Bacillati</taxon>
        <taxon>Actinomycetota</taxon>
        <taxon>Actinomycetes</taxon>
        <taxon>Streptosporangiales</taxon>
        <taxon>Thermomonosporaceae</taxon>
        <taxon>Actinomadura</taxon>
    </lineage>
</organism>
<proteinExistence type="predicted"/>
<evidence type="ECO:0000313" key="2">
    <source>
        <dbReference type="EMBL" id="POM27280.1"/>
    </source>
</evidence>
<dbReference type="RefSeq" id="WP_168212052.1">
    <property type="nucleotide sequence ID" value="NZ_MTBP01000001.1"/>
</dbReference>
<gene>
    <name evidence="2" type="ORF">BTM25_16910</name>
</gene>
<protein>
    <submittedName>
        <fullName evidence="2">Uncharacterized protein</fullName>
    </submittedName>
</protein>